<proteinExistence type="predicted"/>
<feature type="transmembrane region" description="Helical" evidence="1">
    <location>
        <begin position="77"/>
        <end position="94"/>
    </location>
</feature>
<comment type="caution">
    <text evidence="2">The sequence shown here is derived from an EMBL/GenBank/DDBJ whole genome shotgun (WGS) entry which is preliminary data.</text>
</comment>
<keyword evidence="1" id="KW-0472">Membrane</keyword>
<dbReference type="EMBL" id="JADYXP020000008">
    <property type="protein sequence ID" value="KAL0117742.1"/>
    <property type="molecule type" value="Genomic_DNA"/>
</dbReference>
<keyword evidence="3" id="KW-1185">Reference proteome</keyword>
<name>A0AAW2FUC3_9HYME</name>
<reference evidence="2 3" key="1">
    <citation type="submission" date="2023-03" db="EMBL/GenBank/DDBJ databases">
        <title>High recombination rates correlate with genetic variation in Cardiocondyla obscurior ants.</title>
        <authorList>
            <person name="Errbii M."/>
        </authorList>
    </citation>
    <scope>NUCLEOTIDE SEQUENCE [LARGE SCALE GENOMIC DNA]</scope>
    <source>
        <strain evidence="2">Alpha-2009</strain>
        <tissue evidence="2">Whole body</tissue>
    </source>
</reference>
<evidence type="ECO:0000313" key="3">
    <source>
        <dbReference type="Proteomes" id="UP001430953"/>
    </source>
</evidence>
<dbReference type="AlphaFoldDB" id="A0AAW2FUC3"/>
<keyword evidence="1" id="KW-1133">Transmembrane helix</keyword>
<organism evidence="2 3">
    <name type="scientific">Cardiocondyla obscurior</name>
    <dbReference type="NCBI Taxonomy" id="286306"/>
    <lineage>
        <taxon>Eukaryota</taxon>
        <taxon>Metazoa</taxon>
        <taxon>Ecdysozoa</taxon>
        <taxon>Arthropoda</taxon>
        <taxon>Hexapoda</taxon>
        <taxon>Insecta</taxon>
        <taxon>Pterygota</taxon>
        <taxon>Neoptera</taxon>
        <taxon>Endopterygota</taxon>
        <taxon>Hymenoptera</taxon>
        <taxon>Apocrita</taxon>
        <taxon>Aculeata</taxon>
        <taxon>Formicoidea</taxon>
        <taxon>Formicidae</taxon>
        <taxon>Myrmicinae</taxon>
        <taxon>Cardiocondyla</taxon>
    </lineage>
</organism>
<accession>A0AAW2FUC3</accession>
<dbReference type="Proteomes" id="UP001430953">
    <property type="component" value="Unassembled WGS sequence"/>
</dbReference>
<protein>
    <submittedName>
        <fullName evidence="2">Uncharacterized protein</fullName>
    </submittedName>
</protein>
<sequence>MSCYTRESAFSEDGSPWFYRRRRYILSEVEQQSSVNQRLLDIHNSTSLQSTRYLEKSRFTLIIIIITQFPFDRRADFVTLTVSLLQITFAYVYARKIRQPVRTSV</sequence>
<keyword evidence="1" id="KW-0812">Transmembrane</keyword>
<gene>
    <name evidence="2" type="ORF">PUN28_008857</name>
</gene>
<evidence type="ECO:0000256" key="1">
    <source>
        <dbReference type="SAM" id="Phobius"/>
    </source>
</evidence>
<evidence type="ECO:0000313" key="2">
    <source>
        <dbReference type="EMBL" id="KAL0117742.1"/>
    </source>
</evidence>